<reference evidence="1 2" key="1">
    <citation type="journal article" date="2021" name="Microbiol. Spectr.">
        <title>A Single Bacterium Capable of Oxidation and Reduction of Iron at Circumneutral pH.</title>
        <authorList>
            <person name="Kato S."/>
            <person name="Ohkuma M."/>
        </authorList>
    </citation>
    <scope>NUCLEOTIDE SEQUENCE [LARGE SCALE GENOMIC DNA]</scope>
    <source>
        <strain evidence="1 2">MIZ03</strain>
    </source>
</reference>
<name>A0ABM7MN89_9BURK</name>
<dbReference type="EMBL" id="AP024238">
    <property type="protein sequence ID" value="BCO27754.1"/>
    <property type="molecule type" value="Genomic_DNA"/>
</dbReference>
<accession>A0ABM7MN89</accession>
<sequence>MIWAKGFVHQQSLKAKKPSDDGFFAFADSAPVTNGEPVTFLKNHRFVRFA</sequence>
<keyword evidence="2" id="KW-1185">Reference proteome</keyword>
<gene>
    <name evidence="1" type="ORF">MIZ03_2643</name>
</gene>
<protein>
    <submittedName>
        <fullName evidence="1">Uncharacterized protein</fullName>
    </submittedName>
</protein>
<organism evidence="1 2">
    <name type="scientific">Rhodoferax lithotrophicus</name>
    <dbReference type="NCBI Taxonomy" id="2798804"/>
    <lineage>
        <taxon>Bacteria</taxon>
        <taxon>Pseudomonadati</taxon>
        <taxon>Pseudomonadota</taxon>
        <taxon>Betaproteobacteria</taxon>
        <taxon>Burkholderiales</taxon>
        <taxon>Comamonadaceae</taxon>
        <taxon>Rhodoferax</taxon>
    </lineage>
</organism>
<evidence type="ECO:0000313" key="1">
    <source>
        <dbReference type="EMBL" id="BCO27754.1"/>
    </source>
</evidence>
<dbReference type="Proteomes" id="UP000824366">
    <property type="component" value="Chromosome"/>
</dbReference>
<evidence type="ECO:0000313" key="2">
    <source>
        <dbReference type="Proteomes" id="UP000824366"/>
    </source>
</evidence>
<proteinExistence type="predicted"/>